<evidence type="ECO:0000313" key="2">
    <source>
        <dbReference type="EMBL" id="MFD2872813.1"/>
    </source>
</evidence>
<name>A0ABW5YBX4_9SPHI</name>
<sequence length="271" mass="29153">MKLTFKVTLTIFAAVVIFAGCKKNGVAPATPADGEIDVATAAKQIGISFAKSFSGAYGGAKLGDGIKAPSSSKSSRLRVNGTEPYCGYVIDTTDNFTYQVFDTTKNVDSKYKFIYTCSAGTLDGYVLTDSVTYTDKGTLFLNKYLIAQNYIVNKAADDYSLVSMHGTMGNNFVEKVLNQSGAVTDTKNNHTEYTFTDVKVNTTGAGIISGTVAFSASLSEKVTGVKTFRGSFSGTMTFLGNNKATLFITYKGKTQKYAFDLITYDQTPIFN</sequence>
<comment type="caution">
    <text evidence="2">The sequence shown here is derived from an EMBL/GenBank/DDBJ whole genome shotgun (WGS) entry which is preliminary data.</text>
</comment>
<feature type="signal peptide" evidence="1">
    <location>
        <begin position="1"/>
        <end position="19"/>
    </location>
</feature>
<feature type="chain" id="PRO_5045498312" evidence="1">
    <location>
        <begin position="20"/>
        <end position="271"/>
    </location>
</feature>
<reference evidence="3" key="1">
    <citation type="journal article" date="2019" name="Int. J. Syst. Evol. Microbiol.">
        <title>The Global Catalogue of Microorganisms (GCM) 10K type strain sequencing project: providing services to taxonomists for standard genome sequencing and annotation.</title>
        <authorList>
            <consortium name="The Broad Institute Genomics Platform"/>
            <consortium name="The Broad Institute Genome Sequencing Center for Infectious Disease"/>
            <person name="Wu L."/>
            <person name="Ma J."/>
        </authorList>
    </citation>
    <scope>NUCLEOTIDE SEQUENCE [LARGE SCALE GENOMIC DNA]</scope>
    <source>
        <strain evidence="3">KCTC 22437</strain>
    </source>
</reference>
<gene>
    <name evidence="2" type="ORF">ACFS5N_10065</name>
</gene>
<dbReference type="Proteomes" id="UP001597557">
    <property type="component" value="Unassembled WGS sequence"/>
</dbReference>
<protein>
    <submittedName>
        <fullName evidence="2">Uncharacterized protein</fullName>
    </submittedName>
</protein>
<organism evidence="2 3">
    <name type="scientific">Mucilaginibacter ximonensis</name>
    <dbReference type="NCBI Taxonomy" id="538021"/>
    <lineage>
        <taxon>Bacteria</taxon>
        <taxon>Pseudomonadati</taxon>
        <taxon>Bacteroidota</taxon>
        <taxon>Sphingobacteriia</taxon>
        <taxon>Sphingobacteriales</taxon>
        <taxon>Sphingobacteriaceae</taxon>
        <taxon>Mucilaginibacter</taxon>
    </lineage>
</organism>
<accession>A0ABW5YBX4</accession>
<dbReference type="RefSeq" id="WP_377184910.1">
    <property type="nucleotide sequence ID" value="NZ_JBHUPD010000002.1"/>
</dbReference>
<evidence type="ECO:0000256" key="1">
    <source>
        <dbReference type="SAM" id="SignalP"/>
    </source>
</evidence>
<evidence type="ECO:0000313" key="3">
    <source>
        <dbReference type="Proteomes" id="UP001597557"/>
    </source>
</evidence>
<keyword evidence="3" id="KW-1185">Reference proteome</keyword>
<proteinExistence type="predicted"/>
<keyword evidence="1" id="KW-0732">Signal</keyword>
<dbReference type="PROSITE" id="PS51257">
    <property type="entry name" value="PROKAR_LIPOPROTEIN"/>
    <property type="match status" value="1"/>
</dbReference>
<dbReference type="EMBL" id="JBHUPD010000002">
    <property type="protein sequence ID" value="MFD2872813.1"/>
    <property type="molecule type" value="Genomic_DNA"/>
</dbReference>